<dbReference type="RefSeq" id="XP_003032995.1">
    <property type="nucleotide sequence ID" value="XM_003032949.1"/>
</dbReference>
<feature type="region of interest" description="Disordered" evidence="1">
    <location>
        <begin position="143"/>
        <end position="166"/>
    </location>
</feature>
<evidence type="ECO:0000256" key="1">
    <source>
        <dbReference type="SAM" id="MobiDB-lite"/>
    </source>
</evidence>
<protein>
    <submittedName>
        <fullName evidence="2">Uncharacterized protein</fullName>
    </submittedName>
</protein>
<accession>D8Q2D1</accession>
<proteinExistence type="predicted"/>
<dbReference type="HOGENOM" id="CLU_953616_0_0_1"/>
<dbReference type="OMA" id="IHETMCH"/>
<evidence type="ECO:0000313" key="3">
    <source>
        <dbReference type="Proteomes" id="UP000007431"/>
    </source>
</evidence>
<sequence>MPNRFKAPSVSTLTAESSLDSGSFVLGIPGAYPQSSRGAQSPMGASRHAPRSRTLDPLFHAQRELDSMRKQHHTVIAGYQRQLDDQRERTQQHKQAYESQSWNAMRDAQNLRHRIQNARRSIDEEQRQCNALLELLDRLRHPYATPEGTSPAPGPAPAPTSAPDAASAFADFGTAPASDPFAAYEHQWGRIWKRKVPQCSYTLTTFPWPVRDFTGIDSITEESLLEFLLHEKRPGVAGKNAITICRVESIRYYPDKFSVFALNCIVVQDRPLAAGVASKIFNLITDVLARYR</sequence>
<keyword evidence="3" id="KW-1185">Reference proteome</keyword>
<name>D8Q2D1_SCHCM</name>
<dbReference type="Proteomes" id="UP000007431">
    <property type="component" value="Unassembled WGS sequence"/>
</dbReference>
<dbReference type="eggNOG" id="ENOG502S4IP">
    <property type="taxonomic scope" value="Eukaryota"/>
</dbReference>
<dbReference type="InParanoid" id="D8Q2D1"/>
<dbReference type="EMBL" id="GL377305">
    <property type="protein sequence ID" value="EFI98092.1"/>
    <property type="molecule type" value="Genomic_DNA"/>
</dbReference>
<feature type="region of interest" description="Disordered" evidence="1">
    <location>
        <begin position="82"/>
        <end position="101"/>
    </location>
</feature>
<reference evidence="2 3" key="1">
    <citation type="journal article" date="2010" name="Nat. Biotechnol.">
        <title>Genome sequence of the model mushroom Schizophyllum commune.</title>
        <authorList>
            <person name="Ohm R.A."/>
            <person name="de Jong J.F."/>
            <person name="Lugones L.G."/>
            <person name="Aerts A."/>
            <person name="Kothe E."/>
            <person name="Stajich J.E."/>
            <person name="de Vries R.P."/>
            <person name="Record E."/>
            <person name="Levasseur A."/>
            <person name="Baker S.E."/>
            <person name="Bartholomew K.A."/>
            <person name="Coutinho P.M."/>
            <person name="Erdmann S."/>
            <person name="Fowler T.J."/>
            <person name="Gathman A.C."/>
            <person name="Lombard V."/>
            <person name="Henrissat B."/>
            <person name="Knabe N."/>
            <person name="Kuees U."/>
            <person name="Lilly W.W."/>
            <person name="Lindquist E."/>
            <person name="Lucas S."/>
            <person name="Magnuson J.K."/>
            <person name="Piumi F."/>
            <person name="Raudaskoski M."/>
            <person name="Salamov A."/>
            <person name="Schmutz J."/>
            <person name="Schwarze F.W.M.R."/>
            <person name="vanKuyk P.A."/>
            <person name="Horton J.S."/>
            <person name="Grigoriev I.V."/>
            <person name="Woesten H.A.B."/>
        </authorList>
    </citation>
    <scope>NUCLEOTIDE SEQUENCE [LARGE SCALE GENOMIC DNA]</scope>
    <source>
        <strain evidence="3">H4-8 / FGSC 9210</strain>
    </source>
</reference>
<dbReference type="OrthoDB" id="412109at2759"/>
<organism evidence="3">
    <name type="scientific">Schizophyllum commune (strain H4-8 / FGSC 9210)</name>
    <name type="common">Split gill fungus</name>
    <dbReference type="NCBI Taxonomy" id="578458"/>
    <lineage>
        <taxon>Eukaryota</taxon>
        <taxon>Fungi</taxon>
        <taxon>Dikarya</taxon>
        <taxon>Basidiomycota</taxon>
        <taxon>Agaricomycotina</taxon>
        <taxon>Agaricomycetes</taxon>
        <taxon>Agaricomycetidae</taxon>
        <taxon>Agaricales</taxon>
        <taxon>Schizophyllaceae</taxon>
        <taxon>Schizophyllum</taxon>
    </lineage>
</organism>
<dbReference type="GeneID" id="9592932"/>
<dbReference type="KEGG" id="scm:SCHCO_02598686"/>
<feature type="region of interest" description="Disordered" evidence="1">
    <location>
        <begin position="27"/>
        <end position="52"/>
    </location>
</feature>
<feature type="compositionally biased region" description="Basic and acidic residues" evidence="1">
    <location>
        <begin position="82"/>
        <end position="91"/>
    </location>
</feature>
<dbReference type="VEuPathDB" id="FungiDB:SCHCODRAFT_02598686"/>
<dbReference type="AlphaFoldDB" id="D8Q2D1"/>
<gene>
    <name evidence="2" type="ORF">SCHCODRAFT_234532</name>
</gene>
<evidence type="ECO:0000313" key="2">
    <source>
        <dbReference type="EMBL" id="EFI98092.1"/>
    </source>
</evidence>